<feature type="transmembrane region" description="Helical" evidence="1">
    <location>
        <begin position="67"/>
        <end position="85"/>
    </location>
</feature>
<reference evidence="2 3" key="1">
    <citation type="journal article" date="2014" name="Int. J. Syst. Evol. Microbiol.">
        <title>Complete genome sequence of Corynebacterium casei LMG S-19264T (=DSM 44701T), isolated from a smear-ripened cheese.</title>
        <authorList>
            <consortium name="US DOE Joint Genome Institute (JGI-PGF)"/>
            <person name="Walter F."/>
            <person name="Albersmeier A."/>
            <person name="Kalinowski J."/>
            <person name="Ruckert C."/>
        </authorList>
    </citation>
    <scope>NUCLEOTIDE SEQUENCE [LARGE SCALE GENOMIC DNA]</scope>
    <source>
        <strain evidence="2 3">KCTC 19473</strain>
    </source>
</reference>
<evidence type="ECO:0000313" key="2">
    <source>
        <dbReference type="EMBL" id="GHD27339.1"/>
    </source>
</evidence>
<name>A0A918XES4_9ACTN</name>
<protein>
    <submittedName>
        <fullName evidence="2">Uncharacterized protein</fullName>
    </submittedName>
</protein>
<accession>A0A918XES4</accession>
<dbReference type="Proteomes" id="UP000654947">
    <property type="component" value="Unassembled WGS sequence"/>
</dbReference>
<keyword evidence="3" id="KW-1185">Reference proteome</keyword>
<keyword evidence="1" id="KW-0812">Transmembrane</keyword>
<gene>
    <name evidence="2" type="ORF">GCM10007147_26370</name>
</gene>
<dbReference type="RefSeq" id="WP_017578316.1">
    <property type="nucleotide sequence ID" value="NZ_BMXL01000012.1"/>
</dbReference>
<dbReference type="EMBL" id="BMXL01000012">
    <property type="protein sequence ID" value="GHD27339.1"/>
    <property type="molecule type" value="Genomic_DNA"/>
</dbReference>
<proteinExistence type="predicted"/>
<keyword evidence="1" id="KW-0472">Membrane</keyword>
<feature type="transmembrane region" description="Helical" evidence="1">
    <location>
        <begin position="94"/>
        <end position="111"/>
    </location>
</feature>
<evidence type="ECO:0000313" key="3">
    <source>
        <dbReference type="Proteomes" id="UP000654947"/>
    </source>
</evidence>
<comment type="caution">
    <text evidence="2">The sequence shown here is derived from an EMBL/GenBank/DDBJ whole genome shotgun (WGS) entry which is preliminary data.</text>
</comment>
<dbReference type="AlphaFoldDB" id="A0A918XES4"/>
<feature type="transmembrane region" description="Helical" evidence="1">
    <location>
        <begin position="6"/>
        <end position="25"/>
    </location>
</feature>
<evidence type="ECO:0000256" key="1">
    <source>
        <dbReference type="SAM" id="Phobius"/>
    </source>
</evidence>
<sequence length="112" mass="11754">MSILASFLLFLHMIGLAGILAGVLMQLMTDNGKSVKVLLHSSLLQLVSGLLLVGVQEMGDLADVNHIKIGIKLVIALAVVVVAFINKRNPATKLATVAGVLGVLNIGIAVFW</sequence>
<keyword evidence="1" id="KW-1133">Transmembrane helix</keyword>
<organism evidence="2 3">
    <name type="scientific">Nocardiopsis kunsanensis</name>
    <dbReference type="NCBI Taxonomy" id="141693"/>
    <lineage>
        <taxon>Bacteria</taxon>
        <taxon>Bacillati</taxon>
        <taxon>Actinomycetota</taxon>
        <taxon>Actinomycetes</taxon>
        <taxon>Streptosporangiales</taxon>
        <taxon>Nocardiopsidaceae</taxon>
        <taxon>Nocardiopsis</taxon>
    </lineage>
</organism>